<evidence type="ECO:0000313" key="2">
    <source>
        <dbReference type="Proteomes" id="UP000637774"/>
    </source>
</evidence>
<accession>A0ABQ2AA15</accession>
<dbReference type="RefSeq" id="WP_188562502.1">
    <property type="nucleotide sequence ID" value="NZ_BMGY01000024.1"/>
</dbReference>
<reference evidence="2" key="1">
    <citation type="journal article" date="2019" name="Int. J. Syst. Evol. Microbiol.">
        <title>The Global Catalogue of Microorganisms (GCM) 10K type strain sequencing project: providing services to taxonomists for standard genome sequencing and annotation.</title>
        <authorList>
            <consortium name="The Broad Institute Genomics Platform"/>
            <consortium name="The Broad Institute Genome Sequencing Center for Infectious Disease"/>
            <person name="Wu L."/>
            <person name="Ma J."/>
        </authorList>
    </citation>
    <scope>NUCLEOTIDE SEQUENCE [LARGE SCALE GENOMIC DNA]</scope>
    <source>
        <strain evidence="2">CGMCC 1.14966</strain>
    </source>
</reference>
<organism evidence="1 2">
    <name type="scientific">Hymenobacter frigidus</name>
    <dbReference type="NCBI Taxonomy" id="1524095"/>
    <lineage>
        <taxon>Bacteria</taxon>
        <taxon>Pseudomonadati</taxon>
        <taxon>Bacteroidota</taxon>
        <taxon>Cytophagia</taxon>
        <taxon>Cytophagales</taxon>
        <taxon>Hymenobacteraceae</taxon>
        <taxon>Hymenobacter</taxon>
    </lineage>
</organism>
<dbReference type="Proteomes" id="UP000637774">
    <property type="component" value="Unassembled WGS sequence"/>
</dbReference>
<keyword evidence="2" id="KW-1185">Reference proteome</keyword>
<gene>
    <name evidence="1" type="ORF">GCM10011495_25900</name>
</gene>
<name>A0ABQ2AA15_9BACT</name>
<protein>
    <submittedName>
        <fullName evidence="1">Uncharacterized protein</fullName>
    </submittedName>
</protein>
<proteinExistence type="predicted"/>
<evidence type="ECO:0000313" key="1">
    <source>
        <dbReference type="EMBL" id="GGH87304.1"/>
    </source>
</evidence>
<dbReference type="EMBL" id="BMGY01000024">
    <property type="protein sequence ID" value="GGH87304.1"/>
    <property type="molecule type" value="Genomic_DNA"/>
</dbReference>
<comment type="caution">
    <text evidence="1">The sequence shown here is derived from an EMBL/GenBank/DDBJ whole genome shotgun (WGS) entry which is preliminary data.</text>
</comment>
<sequence length="472" mass="50717">MALLPSGQTAWQATIQKAQVAKVVKTSFLDLGSHKLITIEPLLLTSAGNTAYSLETILEPADGLPHHALLVQALDATGHLWSKTFAVPAPKSPATRTVLTAFATDGVVYAVAKEENPRTQAGRFFLDRCDLGTGKLVHTVLPLPAPPVVRHGSEFFRDWIFGGVQGSQCYFYRAVKGSSAKAEARTTPVEFDVKRLGLDGRERASFRTALQRHLPAGTVVQGGVSYPHYGQAHAPHTIEAAGNADLYDTSTGGNADFYLDDATGNCQFVGQYSATVFDGRAPGGPSLGTFVQRYAPDGTFRQAVATPYAALAGFRPGQLTARPRNSIISNVRYSPETQDLTLQYWTTDQFVVSGYDARLAARPLQLLPQLPRQPQSYLTSQIISWSGPSYLVGYANTTGAAQPQLMLDALLVSPISLHRSIGRLVDRQLVATNLRKSKTVGEYTVAPIGPAAALVLEAPEGPGDEVAVYVVR</sequence>